<accession>A0ABY1NYG9</accession>
<name>A0ABY1NYG9_9HYPH</name>
<organism evidence="2 3">
    <name type="scientific">Roseibium denhamense</name>
    <dbReference type="NCBI Taxonomy" id="76305"/>
    <lineage>
        <taxon>Bacteria</taxon>
        <taxon>Pseudomonadati</taxon>
        <taxon>Pseudomonadota</taxon>
        <taxon>Alphaproteobacteria</taxon>
        <taxon>Hyphomicrobiales</taxon>
        <taxon>Stappiaceae</taxon>
        <taxon>Roseibium</taxon>
    </lineage>
</organism>
<protein>
    <recommendedName>
        <fullName evidence="4">Lipoprotein</fullName>
    </recommendedName>
</protein>
<sequence length="138" mass="15061">MIGFRRTLLVTCTAALAAACVSGGNPRIRTDFDGKPSADFFNKYGPPDQVIAYQAIPKGADPLNYPQGDPKELVYYWSSINKTTMTSKKHPEPLTQECNLAILTEADGKILRVEVQTDSGDIQSARTYCESVLNQSTG</sequence>
<evidence type="ECO:0000256" key="1">
    <source>
        <dbReference type="SAM" id="SignalP"/>
    </source>
</evidence>
<gene>
    <name evidence="2" type="ORF">SAMN06265374_2106</name>
</gene>
<comment type="caution">
    <text evidence="2">The sequence shown here is derived from an EMBL/GenBank/DDBJ whole genome shotgun (WGS) entry which is preliminary data.</text>
</comment>
<keyword evidence="1" id="KW-0732">Signal</keyword>
<keyword evidence="3" id="KW-1185">Reference proteome</keyword>
<proteinExistence type="predicted"/>
<evidence type="ECO:0008006" key="4">
    <source>
        <dbReference type="Google" id="ProtNLM"/>
    </source>
</evidence>
<reference evidence="2 3" key="1">
    <citation type="submission" date="2017-05" db="EMBL/GenBank/DDBJ databases">
        <authorList>
            <person name="Varghese N."/>
            <person name="Submissions S."/>
        </authorList>
    </citation>
    <scope>NUCLEOTIDE SEQUENCE [LARGE SCALE GENOMIC DNA]</scope>
    <source>
        <strain evidence="2 3">DSM 15949</strain>
    </source>
</reference>
<feature type="chain" id="PRO_5045817164" description="Lipoprotein" evidence="1">
    <location>
        <begin position="18"/>
        <end position="138"/>
    </location>
</feature>
<dbReference type="PROSITE" id="PS51257">
    <property type="entry name" value="PROKAR_LIPOPROTEIN"/>
    <property type="match status" value="1"/>
</dbReference>
<dbReference type="Proteomes" id="UP001157914">
    <property type="component" value="Unassembled WGS sequence"/>
</dbReference>
<evidence type="ECO:0000313" key="2">
    <source>
        <dbReference type="EMBL" id="SMP20560.1"/>
    </source>
</evidence>
<dbReference type="EMBL" id="FXTT01000002">
    <property type="protein sequence ID" value="SMP20560.1"/>
    <property type="molecule type" value="Genomic_DNA"/>
</dbReference>
<feature type="signal peptide" evidence="1">
    <location>
        <begin position="1"/>
        <end position="17"/>
    </location>
</feature>
<evidence type="ECO:0000313" key="3">
    <source>
        <dbReference type="Proteomes" id="UP001157914"/>
    </source>
</evidence>